<accession>A0ABS8RU27</accession>
<evidence type="ECO:0000313" key="1">
    <source>
        <dbReference type="EMBL" id="MCD7450227.1"/>
    </source>
</evidence>
<gene>
    <name evidence="1" type="ORF">HAX54_004524</name>
</gene>
<name>A0ABS8RU27_DATST</name>
<evidence type="ECO:0000313" key="2">
    <source>
        <dbReference type="Proteomes" id="UP000823775"/>
    </source>
</evidence>
<keyword evidence="2" id="KW-1185">Reference proteome</keyword>
<comment type="caution">
    <text evidence="1">The sequence shown here is derived from an EMBL/GenBank/DDBJ whole genome shotgun (WGS) entry which is preliminary data.</text>
</comment>
<proteinExistence type="predicted"/>
<dbReference type="EMBL" id="JACEIK010000121">
    <property type="protein sequence ID" value="MCD7450227.1"/>
    <property type="molecule type" value="Genomic_DNA"/>
</dbReference>
<organism evidence="1 2">
    <name type="scientific">Datura stramonium</name>
    <name type="common">Jimsonweed</name>
    <name type="synonym">Common thornapple</name>
    <dbReference type="NCBI Taxonomy" id="4076"/>
    <lineage>
        <taxon>Eukaryota</taxon>
        <taxon>Viridiplantae</taxon>
        <taxon>Streptophyta</taxon>
        <taxon>Embryophyta</taxon>
        <taxon>Tracheophyta</taxon>
        <taxon>Spermatophyta</taxon>
        <taxon>Magnoliopsida</taxon>
        <taxon>eudicotyledons</taxon>
        <taxon>Gunneridae</taxon>
        <taxon>Pentapetalae</taxon>
        <taxon>asterids</taxon>
        <taxon>lamiids</taxon>
        <taxon>Solanales</taxon>
        <taxon>Solanaceae</taxon>
        <taxon>Solanoideae</taxon>
        <taxon>Datureae</taxon>
        <taxon>Datura</taxon>
    </lineage>
</organism>
<dbReference type="Proteomes" id="UP000823775">
    <property type="component" value="Unassembled WGS sequence"/>
</dbReference>
<protein>
    <submittedName>
        <fullName evidence="1">Uncharacterized protein</fullName>
    </submittedName>
</protein>
<sequence>MGPLKDISKLLALSFGSCLENVKVKGVRVDSPDQRPLTWSTLVMMLAYAIECPGQVGKPKKSLHLRCIFDSNLYTFWATIAGPIVTPRVYILDETRFLGVTGNPKSTLWSITP</sequence>
<reference evidence="1 2" key="1">
    <citation type="journal article" date="2021" name="BMC Genomics">
        <title>Datura genome reveals duplications of psychoactive alkaloid biosynthetic genes and high mutation rate following tissue culture.</title>
        <authorList>
            <person name="Rajewski A."/>
            <person name="Carter-House D."/>
            <person name="Stajich J."/>
            <person name="Litt A."/>
        </authorList>
    </citation>
    <scope>NUCLEOTIDE SEQUENCE [LARGE SCALE GENOMIC DNA]</scope>
    <source>
        <strain evidence="1">AR-01</strain>
    </source>
</reference>